<sequence>MLELDKPKTGRKLQQKPVKLQRSDVTIDADEMFDIYDYEYLESEFGAASQGTNMKNDFVSDFVGIEKPNELIATANFDFAEACQSLKEEINALRDEKPQTSPECMISLDECVQAAKNRNDLSSCGSEENVDVDGKNQDVLSDKESSNGSLVRLACRTPSSESVDLDGMQRNPQQNIICQADVHCIEQPQHNNASQLDEEPMQNDLIDDDDKILADSESCLSENEAKEKNAENSMPQEIFDVLLASCSADGSFCVWNAKTGATCDTHKIRSSHAGKSQ</sequence>
<accession>A0A4C1T5W2</accession>
<organism evidence="3 4">
    <name type="scientific">Eumeta variegata</name>
    <name type="common">Bagworm moth</name>
    <name type="synonym">Eumeta japonica</name>
    <dbReference type="NCBI Taxonomy" id="151549"/>
    <lineage>
        <taxon>Eukaryota</taxon>
        <taxon>Metazoa</taxon>
        <taxon>Ecdysozoa</taxon>
        <taxon>Arthropoda</taxon>
        <taxon>Hexapoda</taxon>
        <taxon>Insecta</taxon>
        <taxon>Pterygota</taxon>
        <taxon>Neoptera</taxon>
        <taxon>Endopterygota</taxon>
        <taxon>Lepidoptera</taxon>
        <taxon>Glossata</taxon>
        <taxon>Ditrysia</taxon>
        <taxon>Tineoidea</taxon>
        <taxon>Psychidae</taxon>
        <taxon>Oiketicinae</taxon>
        <taxon>Eumeta</taxon>
    </lineage>
</organism>
<dbReference type="Pfam" id="PF23770">
    <property type="entry name" value="Beta-prop_RIG_1st"/>
    <property type="match status" value="1"/>
</dbReference>
<proteinExistence type="predicted"/>
<reference evidence="3 4" key="1">
    <citation type="journal article" date="2019" name="Commun. Biol.">
        <title>The bagworm genome reveals a unique fibroin gene that provides high tensile strength.</title>
        <authorList>
            <person name="Kono N."/>
            <person name="Nakamura H."/>
            <person name="Ohtoshi R."/>
            <person name="Tomita M."/>
            <person name="Numata K."/>
            <person name="Arakawa K."/>
        </authorList>
    </citation>
    <scope>NUCLEOTIDE SEQUENCE [LARGE SCALE GENOMIC DNA]</scope>
</reference>
<dbReference type="EMBL" id="BGZK01004539">
    <property type="protein sequence ID" value="GBP09524.1"/>
    <property type="molecule type" value="Genomic_DNA"/>
</dbReference>
<protein>
    <submittedName>
        <fullName evidence="3">Protein rigor mortis</fullName>
    </submittedName>
</protein>
<dbReference type="AlphaFoldDB" id="A0A4C1T5W2"/>
<name>A0A4C1T5W2_EUMVA</name>
<comment type="caution">
    <text evidence="3">The sequence shown here is derived from an EMBL/GenBank/DDBJ whole genome shotgun (WGS) entry which is preliminary data.</text>
</comment>
<feature type="region of interest" description="Disordered" evidence="1">
    <location>
        <begin position="122"/>
        <end position="145"/>
    </location>
</feature>
<dbReference type="STRING" id="151549.A0A4C1T5W2"/>
<dbReference type="InterPro" id="IPR056432">
    <property type="entry name" value="Beta-prop_GEMI5_1st"/>
</dbReference>
<gene>
    <name evidence="3" type="primary">rig</name>
    <name evidence="3" type="ORF">EVAR_69207_1</name>
</gene>
<dbReference type="Proteomes" id="UP000299102">
    <property type="component" value="Unassembled WGS sequence"/>
</dbReference>
<feature type="compositionally biased region" description="Basic and acidic residues" evidence="1">
    <location>
        <begin position="132"/>
        <end position="145"/>
    </location>
</feature>
<keyword evidence="4" id="KW-1185">Reference proteome</keyword>
<evidence type="ECO:0000259" key="2">
    <source>
        <dbReference type="Pfam" id="PF23770"/>
    </source>
</evidence>
<evidence type="ECO:0000256" key="1">
    <source>
        <dbReference type="SAM" id="MobiDB-lite"/>
    </source>
</evidence>
<evidence type="ECO:0000313" key="4">
    <source>
        <dbReference type="Proteomes" id="UP000299102"/>
    </source>
</evidence>
<dbReference type="OrthoDB" id="7326421at2759"/>
<evidence type="ECO:0000313" key="3">
    <source>
        <dbReference type="EMBL" id="GBP09524.1"/>
    </source>
</evidence>
<feature type="domain" description="Gem-associated protein 5 first beta-propeller" evidence="2">
    <location>
        <begin position="10"/>
        <end position="275"/>
    </location>
</feature>